<feature type="compositionally biased region" description="Basic and acidic residues" evidence="1">
    <location>
        <begin position="1168"/>
        <end position="1192"/>
    </location>
</feature>
<feature type="domain" description="WSC" evidence="3">
    <location>
        <begin position="372"/>
        <end position="468"/>
    </location>
</feature>
<feature type="compositionally biased region" description="Low complexity" evidence="1">
    <location>
        <begin position="1193"/>
        <end position="1211"/>
    </location>
</feature>
<evidence type="ECO:0000259" key="3">
    <source>
        <dbReference type="PROSITE" id="PS51212"/>
    </source>
</evidence>
<evidence type="ECO:0000256" key="2">
    <source>
        <dbReference type="SAM" id="SignalP"/>
    </source>
</evidence>
<feature type="region of interest" description="Disordered" evidence="1">
    <location>
        <begin position="987"/>
        <end position="1520"/>
    </location>
</feature>
<dbReference type="InterPro" id="IPR018535">
    <property type="entry name" value="DUF1996"/>
</dbReference>
<dbReference type="SMART" id="SM00321">
    <property type="entry name" value="WSC"/>
    <property type="match status" value="4"/>
</dbReference>
<evidence type="ECO:0000313" key="5">
    <source>
        <dbReference type="Proteomes" id="UP000554235"/>
    </source>
</evidence>
<keyword evidence="2" id="KW-0732">Signal</keyword>
<feature type="compositionally biased region" description="Basic and acidic residues" evidence="1">
    <location>
        <begin position="1247"/>
        <end position="1265"/>
    </location>
</feature>
<keyword evidence="5" id="KW-1185">Reference proteome</keyword>
<feature type="compositionally biased region" description="Basic and acidic residues" evidence="1">
    <location>
        <begin position="1285"/>
        <end position="1297"/>
    </location>
</feature>
<feature type="compositionally biased region" description="Low complexity" evidence="1">
    <location>
        <begin position="1448"/>
        <end position="1458"/>
    </location>
</feature>
<evidence type="ECO:0000313" key="4">
    <source>
        <dbReference type="EMBL" id="KAF4470185.1"/>
    </source>
</evidence>
<dbReference type="PANTHER" id="PTHR43662:SF3">
    <property type="entry name" value="DOMAIN PROTEIN, PUTATIVE (AFU_ORTHOLOGUE AFUA_6G11970)-RELATED"/>
    <property type="match status" value="1"/>
</dbReference>
<dbReference type="PANTHER" id="PTHR43662">
    <property type="match status" value="1"/>
</dbReference>
<sequence length="1520" mass="160407">MVNYSTKTLLGLLTLAALVDAYWRMSCSLIQTGRVDPIIAPGRVAAHVHKISGASNMGISATYDDLQASRCTSCEIQDDKSAYWTPQLFYQHGNGSFEMVPNDGTVVYYLGRGENRTKMEPFPPGFKMLSGDSTARSADTKTMTYNKTGYKGRPVAERISFACLDSSGPSKERSYMWKTDCDNGMRAQVHFQSCWNGGDYQPDQSHVAYMSQIDNGICPPTHPRQLPHLFLEVIYGVNNIQKSKGGRFVFAQGDTTGYGFHGDFLNGWNMNVLTSAIKNCINNDGIGGAVSKCPVLAASQTQYFSDNCPEMPSLINEPVRGMLDKLPGCNNVTSGPAKAPQGICDTQPSLNDLGDAGIGTMFDPSPGDKVGPWAYVGCAPEGNTRTLNKYAVSSDSMTIQYCTASCKAQGYPLAGMENGRECYCAGSLTSGASYMKASTCASLRKMVCRGNMTQYCGGPDSLTIWNDTSYTPPTALVVGQTKISNGMATYYGCYSEGANGRALSADSTADTVRMTNEMCVAFCQAGGYTFAGTEYSQECYCGNSITSNNITDITQCSMQCRGNIFSYCGAGNRLSVWKIAQPDKPTGPITALGGAAIYSGCYTDGGPGGRTLPSAVFTGSSVSLDTCFAFCKKLNYPLFGMEYGRECYCGYTPKTQATLAADGDCRMPCAGDATQKCGAGNRISIWNNTLYTPMASPESFGLQKKYLGCYTEGNGARALNKAKKTSTKMTIDMCAGFCSDKGFAYIGLENSHDCYCSNKGPSSGSIEAPEAHCKMPCRGDKTQKCGAASRLNVYRISPVKKISSAKSTSKPVVKVQDYLTSHSKVTTLSTRARTTSTSKVVNVKAKATTTSRPAVRLQAKKTSTSKVKATTTTTSAATHLKHRTTKARISPARTTSTSRAVNAKAKVTTTTTSEAVHLKHRPTSTRTTPKVKATSKSTSNLANVKAKATTTTTTARSVVRVQGKATSIHKPVNVKLQAIPTRKTSTTLVSKTTATSTPGAVRVQVTKKRSTTETSTHRHRSVQNGSKGGKTTTSSASKATPTSVIVKLKAKSSTSRTLHRSTTTRSSTSRAKRTATSSTSTSSQIVNVQAKASSTVKLRGKSTTKTSSTPEPTVVLLSKGGSSDDDSGRGHKGKGSGKGKDDDDSNEGITSTSKTTSATSIAPVSSKSKAEDSGRETETRGSGKGSRTEDSSGSKGKKTTTTAKTASASSVKKSDDSGKGGKTEDSKGTTTKKTTTASARATPSVTKTKDSGEDKKTESSSDSRGKKTSRSTSTSGPSTATSSVKAEDSKKGGKAEDSSGSNKKTTTTSKSSTKKTEGASDSRWRRTSTTSTSTSKSSSVPTTATPSVAKVKVSNKKGGKKHDSPESENKTTATSKSATKKAEDSSHKNTTKSTSTTSASLPRKSEDSKGHGKGESSESENKKTTTTSASASKKTEDSSASRGKKTTRSTSTKSTPAPKKTEDSGHRASRTSTTSTSTTTEAKETSHHRKPKGKKASFSTTSTKSSTAGVNAKVTSTFSA</sequence>
<feature type="compositionally biased region" description="Low complexity" evidence="1">
    <location>
        <begin position="1496"/>
        <end position="1509"/>
    </location>
</feature>
<feature type="chain" id="PRO_5034331287" evidence="2">
    <location>
        <begin position="22"/>
        <end position="1520"/>
    </location>
</feature>
<feature type="domain" description="WSC" evidence="3">
    <location>
        <begin position="487"/>
        <end position="580"/>
    </location>
</feature>
<feature type="compositionally biased region" description="Basic and acidic residues" evidence="1">
    <location>
        <begin position="1403"/>
        <end position="1423"/>
    </location>
</feature>
<evidence type="ECO:0000256" key="1">
    <source>
        <dbReference type="SAM" id="MobiDB-lite"/>
    </source>
</evidence>
<feature type="compositionally biased region" description="Low complexity" evidence="1">
    <location>
        <begin position="1470"/>
        <end position="1480"/>
    </location>
</feature>
<feature type="compositionally biased region" description="Basic residues" evidence="1">
    <location>
        <begin position="1486"/>
        <end position="1495"/>
    </location>
</feature>
<proteinExistence type="predicted"/>
<feature type="compositionally biased region" description="Polar residues" evidence="1">
    <location>
        <begin position="1084"/>
        <end position="1096"/>
    </location>
</feature>
<feature type="compositionally biased region" description="Basic and acidic residues" evidence="1">
    <location>
        <begin position="1314"/>
        <end position="1324"/>
    </location>
</feature>
<dbReference type="OrthoDB" id="74764at2759"/>
<name>A0A8H4LIF1_9HYPO</name>
<dbReference type="PROSITE" id="PS51212">
    <property type="entry name" value="WSC"/>
    <property type="match status" value="4"/>
</dbReference>
<dbReference type="EMBL" id="JAADYS010000384">
    <property type="protein sequence ID" value="KAF4470185.1"/>
    <property type="molecule type" value="Genomic_DNA"/>
</dbReference>
<feature type="compositionally biased region" description="Basic and acidic residues" evidence="1">
    <location>
        <begin position="1212"/>
        <end position="1227"/>
    </location>
</feature>
<protein>
    <submittedName>
        <fullName evidence="4">Fungistatic metabolite</fullName>
    </submittedName>
</protein>
<feature type="compositionally biased region" description="Low complexity" evidence="1">
    <location>
        <begin position="987"/>
        <end position="997"/>
    </location>
</feature>
<feature type="compositionally biased region" description="Low complexity" evidence="1">
    <location>
        <begin position="1150"/>
        <end position="1160"/>
    </location>
</feature>
<feature type="signal peptide" evidence="2">
    <location>
        <begin position="1"/>
        <end position="21"/>
    </location>
</feature>
<feature type="compositionally biased region" description="Low complexity" evidence="1">
    <location>
        <begin position="1327"/>
        <end position="1352"/>
    </location>
</feature>
<feature type="compositionally biased region" description="Low complexity" evidence="1">
    <location>
        <begin position="1228"/>
        <end position="1246"/>
    </location>
</feature>
<dbReference type="Pfam" id="PF01822">
    <property type="entry name" value="WSC"/>
    <property type="match status" value="4"/>
</dbReference>
<gene>
    <name evidence="4" type="ORF">FALBO_2904</name>
</gene>
<dbReference type="InterPro" id="IPR002889">
    <property type="entry name" value="WSC_carb-bd"/>
</dbReference>
<dbReference type="Proteomes" id="UP000554235">
    <property type="component" value="Unassembled WGS sequence"/>
</dbReference>
<dbReference type="Pfam" id="PF09362">
    <property type="entry name" value="DUF1996"/>
    <property type="match status" value="1"/>
</dbReference>
<feature type="compositionally biased region" description="Low complexity" evidence="1">
    <location>
        <begin position="1270"/>
        <end position="1283"/>
    </location>
</feature>
<feature type="compositionally biased region" description="Low complexity" evidence="1">
    <location>
        <begin position="1298"/>
        <end position="1311"/>
    </location>
</feature>
<comment type="caution">
    <text evidence="4">The sequence shown here is derived from an EMBL/GenBank/DDBJ whole genome shotgun (WGS) entry which is preliminary data.</text>
</comment>
<feature type="domain" description="WSC" evidence="3">
    <location>
        <begin position="703"/>
        <end position="797"/>
    </location>
</feature>
<feature type="compositionally biased region" description="Low complexity" evidence="1">
    <location>
        <begin position="1052"/>
        <end position="1083"/>
    </location>
</feature>
<feature type="compositionally biased region" description="Low complexity" evidence="1">
    <location>
        <begin position="1029"/>
        <end position="1043"/>
    </location>
</feature>
<organism evidence="4 5">
    <name type="scientific">Fusarium albosuccineum</name>
    <dbReference type="NCBI Taxonomy" id="1237068"/>
    <lineage>
        <taxon>Eukaryota</taxon>
        <taxon>Fungi</taxon>
        <taxon>Dikarya</taxon>
        <taxon>Ascomycota</taxon>
        <taxon>Pezizomycotina</taxon>
        <taxon>Sordariomycetes</taxon>
        <taxon>Hypocreomycetidae</taxon>
        <taxon>Hypocreales</taxon>
        <taxon>Nectriaceae</taxon>
        <taxon>Fusarium</taxon>
        <taxon>Fusarium decemcellulare species complex</taxon>
    </lineage>
</organism>
<reference evidence="4 5" key="1">
    <citation type="submission" date="2020-01" db="EMBL/GenBank/DDBJ databases">
        <title>Identification and distribution of gene clusters putatively required for synthesis of sphingolipid metabolism inhibitors in phylogenetically diverse species of the filamentous fungus Fusarium.</title>
        <authorList>
            <person name="Kim H.-S."/>
            <person name="Busman M."/>
            <person name="Brown D.W."/>
            <person name="Divon H."/>
            <person name="Uhlig S."/>
            <person name="Proctor R.H."/>
        </authorList>
    </citation>
    <scope>NUCLEOTIDE SEQUENCE [LARGE SCALE GENOMIC DNA]</scope>
    <source>
        <strain evidence="4 5">NRRL 20459</strain>
    </source>
</reference>
<accession>A0A8H4LIF1</accession>
<feature type="domain" description="WSC" evidence="3">
    <location>
        <begin position="595"/>
        <end position="689"/>
    </location>
</feature>